<gene>
    <name evidence="1" type="ORF">NUW54_g7803</name>
</gene>
<dbReference type="EMBL" id="JANSHE010002310">
    <property type="protein sequence ID" value="KAJ2993009.1"/>
    <property type="molecule type" value="Genomic_DNA"/>
</dbReference>
<proteinExistence type="predicted"/>
<reference evidence="1" key="1">
    <citation type="submission" date="2022-08" db="EMBL/GenBank/DDBJ databases">
        <title>Genome Sequence of Pycnoporus sanguineus.</title>
        <authorList>
            <person name="Buettner E."/>
        </authorList>
    </citation>
    <scope>NUCLEOTIDE SEQUENCE</scope>
    <source>
        <strain evidence="1">CG-C14</strain>
    </source>
</reference>
<evidence type="ECO:0000313" key="1">
    <source>
        <dbReference type="EMBL" id="KAJ2993009.1"/>
    </source>
</evidence>
<comment type="caution">
    <text evidence="1">The sequence shown here is derived from an EMBL/GenBank/DDBJ whole genome shotgun (WGS) entry which is preliminary data.</text>
</comment>
<protein>
    <submittedName>
        <fullName evidence="1">Uncharacterized protein</fullName>
    </submittedName>
</protein>
<name>A0ACC1PJ53_9APHY</name>
<evidence type="ECO:0000313" key="2">
    <source>
        <dbReference type="Proteomes" id="UP001144978"/>
    </source>
</evidence>
<dbReference type="Proteomes" id="UP001144978">
    <property type="component" value="Unassembled WGS sequence"/>
</dbReference>
<keyword evidence="2" id="KW-1185">Reference proteome</keyword>
<organism evidence="1 2">
    <name type="scientific">Trametes sanguinea</name>
    <dbReference type="NCBI Taxonomy" id="158606"/>
    <lineage>
        <taxon>Eukaryota</taxon>
        <taxon>Fungi</taxon>
        <taxon>Dikarya</taxon>
        <taxon>Basidiomycota</taxon>
        <taxon>Agaricomycotina</taxon>
        <taxon>Agaricomycetes</taxon>
        <taxon>Polyporales</taxon>
        <taxon>Polyporaceae</taxon>
        <taxon>Trametes</taxon>
    </lineage>
</organism>
<sequence>MRSSDDDSDEERGGKPSKGKQKESTPDPLDCIDDREPSTFKRNSPQPPHDFERTSDDEKQSRLPPDGPSTIRLQQQQQARRDVVDIDLVSDDDEIESASGFDQEDGLPRKEED</sequence>
<accession>A0ACC1PJ53</accession>